<dbReference type="Pfam" id="PF13715">
    <property type="entry name" value="CarbopepD_reg_2"/>
    <property type="match status" value="1"/>
</dbReference>
<dbReference type="InterPro" id="IPR023996">
    <property type="entry name" value="TonB-dep_OMP_SusC/RagA"/>
</dbReference>
<sequence length="1030" mass="111854">MRKILCTLLSTLLILSQFVVQAQERTISGKISDPAGLPVVGASVTIKGSALGTTTAADGSFSLRVPASAKAIIISAVGYASQDLTIGNKNVFTVSLAQEDKGLEEVIVTGYGNQKRSQYAGAASKVEAKAINQVPMGSLDQILQGRAPGLYATAGSGQPGSAANVIIRGVGTINGTSTPLYVMDGIPVQAAAFAALSPGDIASVDVLKDAVATALYGSRGSNGVIVITTKRGKSGKVTFGVKSQYGFSDRTRPKFDMMTSSEHLQFEEEVGLENGFDIGPGWYLSRKNPDNAGLPETRLARYDQILDSLRNNTTDWGDIFFRRGKTQEYEVNASGGGERTGFYSSLNYFKQEGIANRSQLERISFRTNVDFKTDRLTIGLSTTLNYASSSFIEGENGTSIVNPFSAVYYALPYELPYRNGVLLHGGNTSGPGADPLLPATAGRALVYDQREGSAALERQNATTSKRNEIKAILGANIRYKLFDGLSIISTLGVDFRELMTERFIDPRTYTGTQVAIGAQGSFSEGTNRFMQLFGNAGLNYNKTFAGKHQVDASALVENMKATSRAFSYVGYGINPILLNTPAAVTQGSTAGFIPTVAGGRDGIPGSGVIQSLIGILRYTYDGKYSFNGSYRLDASSAVPEKNRSISYFGVGGSWNIMKENFMSTVDFVSDLQLRASYGSSASPFNSPFGYLSLYGNSTTPYNGQPGYVVSQLGNDDYDWEYNNTTNFGLDFSVLNSRIRGTIEWYNKATRNLFISQQLSAWSGATSQNVNAGEMRNRGVEVALSGDVIAKNDFRVTIGGNVGFNKNEITSLGQVNEFPLGTSIIRVGLPYGTHFIPKWGGVDAATGNPLYYNKDGTLTTQYNSSTQSVADFGSWLPKVNGGFNGSLNYKGIYIEAFFSFAAGNKRYNNEDFFNENYSFATSNQSTEWFKRWRKPGDVAKVQRFGSARSFSSKDIQDASYVRFRNLNVGYNIPRKYLQQIAIFSAATVFAQAQNLYTWTTWRGFDPEDNNNISTFEYPNARTFTFGINLTF</sequence>
<dbReference type="NCBIfam" id="TIGR04057">
    <property type="entry name" value="SusC_RagA_signa"/>
    <property type="match status" value="1"/>
</dbReference>
<organism evidence="10 11">
    <name type="scientific">Paraflavitalea soli</name>
    <dbReference type="NCBI Taxonomy" id="2315862"/>
    <lineage>
        <taxon>Bacteria</taxon>
        <taxon>Pseudomonadati</taxon>
        <taxon>Bacteroidota</taxon>
        <taxon>Chitinophagia</taxon>
        <taxon>Chitinophagales</taxon>
        <taxon>Chitinophagaceae</taxon>
        <taxon>Paraflavitalea</taxon>
    </lineage>
</organism>
<dbReference type="Pfam" id="PF07715">
    <property type="entry name" value="Plug"/>
    <property type="match status" value="1"/>
</dbReference>
<evidence type="ECO:0000313" key="11">
    <source>
        <dbReference type="Proteomes" id="UP000263900"/>
    </source>
</evidence>
<keyword evidence="11" id="KW-1185">Reference proteome</keyword>
<keyword evidence="6 7" id="KW-0998">Cell outer membrane</keyword>
<dbReference type="EMBL" id="CP032157">
    <property type="protein sequence ID" value="AXY77171.1"/>
    <property type="molecule type" value="Genomic_DNA"/>
</dbReference>
<keyword evidence="4 7" id="KW-0812">Transmembrane</keyword>
<keyword evidence="8" id="KW-0732">Signal</keyword>
<feature type="domain" description="TonB-dependent receptor plug" evidence="9">
    <location>
        <begin position="118"/>
        <end position="224"/>
    </location>
</feature>
<evidence type="ECO:0000256" key="5">
    <source>
        <dbReference type="ARBA" id="ARBA00023136"/>
    </source>
</evidence>
<reference evidence="10 11" key="1">
    <citation type="submission" date="2018-09" db="EMBL/GenBank/DDBJ databases">
        <title>Genome sequencing of strain 6GH32-13.</title>
        <authorList>
            <person name="Weon H.-Y."/>
            <person name="Heo J."/>
            <person name="Kwon S.-W."/>
        </authorList>
    </citation>
    <scope>NUCLEOTIDE SEQUENCE [LARGE SCALE GENOMIC DNA]</scope>
    <source>
        <strain evidence="10 11">5GH32-13</strain>
    </source>
</reference>
<dbReference type="RefSeq" id="WP_119053047.1">
    <property type="nucleotide sequence ID" value="NZ_CP032157.1"/>
</dbReference>
<dbReference type="InterPro" id="IPR012910">
    <property type="entry name" value="Plug_dom"/>
</dbReference>
<gene>
    <name evidence="10" type="ORF">D3H65_25720</name>
</gene>
<keyword evidence="2 7" id="KW-0813">Transport</keyword>
<feature type="chain" id="PRO_5017767454" evidence="8">
    <location>
        <begin position="23"/>
        <end position="1030"/>
    </location>
</feature>
<proteinExistence type="inferred from homology"/>
<evidence type="ECO:0000256" key="6">
    <source>
        <dbReference type="ARBA" id="ARBA00023237"/>
    </source>
</evidence>
<dbReference type="KEGG" id="pseg:D3H65_25720"/>
<dbReference type="Gene3D" id="2.170.130.10">
    <property type="entry name" value="TonB-dependent receptor, plug domain"/>
    <property type="match status" value="1"/>
</dbReference>
<dbReference type="Gene3D" id="2.40.170.20">
    <property type="entry name" value="TonB-dependent receptor, beta-barrel domain"/>
    <property type="match status" value="1"/>
</dbReference>
<dbReference type="Proteomes" id="UP000263900">
    <property type="component" value="Chromosome"/>
</dbReference>
<dbReference type="InterPro" id="IPR023997">
    <property type="entry name" value="TonB-dep_OMP_SusC/RagA_CS"/>
</dbReference>
<dbReference type="GO" id="GO:0009279">
    <property type="term" value="C:cell outer membrane"/>
    <property type="evidence" value="ECO:0007669"/>
    <property type="project" value="UniProtKB-SubCell"/>
</dbReference>
<evidence type="ECO:0000256" key="4">
    <source>
        <dbReference type="ARBA" id="ARBA00022692"/>
    </source>
</evidence>
<evidence type="ECO:0000256" key="2">
    <source>
        <dbReference type="ARBA" id="ARBA00022448"/>
    </source>
</evidence>
<name>A0A3B7N4Z1_9BACT</name>
<dbReference type="NCBIfam" id="TIGR04056">
    <property type="entry name" value="OMP_RagA_SusC"/>
    <property type="match status" value="1"/>
</dbReference>
<accession>A0A3B7N4Z1</accession>
<evidence type="ECO:0000313" key="10">
    <source>
        <dbReference type="EMBL" id="AXY77171.1"/>
    </source>
</evidence>
<feature type="signal peptide" evidence="8">
    <location>
        <begin position="1"/>
        <end position="22"/>
    </location>
</feature>
<dbReference type="OrthoDB" id="9768177at2"/>
<dbReference type="SUPFAM" id="SSF56935">
    <property type="entry name" value="Porins"/>
    <property type="match status" value="1"/>
</dbReference>
<dbReference type="InterPro" id="IPR008969">
    <property type="entry name" value="CarboxyPept-like_regulatory"/>
</dbReference>
<evidence type="ECO:0000259" key="9">
    <source>
        <dbReference type="Pfam" id="PF07715"/>
    </source>
</evidence>
<protein>
    <submittedName>
        <fullName evidence="10">SusC/RagA family TonB-linked outer membrane protein</fullName>
    </submittedName>
</protein>
<dbReference type="InterPro" id="IPR037066">
    <property type="entry name" value="Plug_dom_sf"/>
</dbReference>
<evidence type="ECO:0000256" key="1">
    <source>
        <dbReference type="ARBA" id="ARBA00004571"/>
    </source>
</evidence>
<dbReference type="PROSITE" id="PS52016">
    <property type="entry name" value="TONB_DEPENDENT_REC_3"/>
    <property type="match status" value="1"/>
</dbReference>
<keyword evidence="3 7" id="KW-1134">Transmembrane beta strand</keyword>
<keyword evidence="5 7" id="KW-0472">Membrane</keyword>
<dbReference type="AlphaFoldDB" id="A0A3B7N4Z1"/>
<comment type="similarity">
    <text evidence="7">Belongs to the TonB-dependent receptor family.</text>
</comment>
<comment type="subcellular location">
    <subcellularLocation>
        <location evidence="1 7">Cell outer membrane</location>
        <topology evidence="1 7">Multi-pass membrane protein</topology>
    </subcellularLocation>
</comment>
<evidence type="ECO:0000256" key="8">
    <source>
        <dbReference type="SAM" id="SignalP"/>
    </source>
</evidence>
<dbReference type="SUPFAM" id="SSF49464">
    <property type="entry name" value="Carboxypeptidase regulatory domain-like"/>
    <property type="match status" value="1"/>
</dbReference>
<evidence type="ECO:0000256" key="3">
    <source>
        <dbReference type="ARBA" id="ARBA00022452"/>
    </source>
</evidence>
<evidence type="ECO:0000256" key="7">
    <source>
        <dbReference type="PROSITE-ProRule" id="PRU01360"/>
    </source>
</evidence>
<dbReference type="InterPro" id="IPR039426">
    <property type="entry name" value="TonB-dep_rcpt-like"/>
</dbReference>
<dbReference type="Gene3D" id="2.60.40.1120">
    <property type="entry name" value="Carboxypeptidase-like, regulatory domain"/>
    <property type="match status" value="1"/>
</dbReference>
<dbReference type="InterPro" id="IPR036942">
    <property type="entry name" value="Beta-barrel_TonB_sf"/>
</dbReference>